<evidence type="ECO:0008006" key="4">
    <source>
        <dbReference type="Google" id="ProtNLM"/>
    </source>
</evidence>
<name>A0A1Q9LH13_9PSEU</name>
<feature type="compositionally biased region" description="Basic and acidic residues" evidence="1">
    <location>
        <begin position="7"/>
        <end position="17"/>
    </location>
</feature>
<accession>A0A1Q9LH13</accession>
<sequence>MVPGPTIHDHIRDHLDPSGHGLLPGGAQLPDTPATGIRWASGERESRPVLGSFGAGPDAEQLTGLVAGALVDDAGYAALYDALTEGSADPGLVGDLPREPVHELGRRLVTGARHRGPVRFGLGLLDRSDTDLLLMIGRHEEFTAAAAGTIAATHDDAEAALVRLADAVDGWGRIAVVERFERGAGPAVREWLLRGGYRNSVVDSYLAHRAAVVGDLAAVLSGRVDPAMLAAACEIVRAMVDAAPAAGLDEYDDAPRALSRLLDRLEDVPGTLEHLATLARLDEYLSDGGWRARYAEQWTIALHEAVVRRVRDLLARPDWRDLVRAGLADPATFHQAYQSARAVDVDTFPALLAHVRAGGDDWPLLMAAATPERLPRILALAQAVDLPERDLDTVVTALRGFPGQGTPLVLSSLDSPVARNRTMAVRTLTGWGPAAWAAEIQAALRRAIAVEPDAGLREVMEQLLTP</sequence>
<feature type="region of interest" description="Disordered" evidence="1">
    <location>
        <begin position="1"/>
        <end position="26"/>
    </location>
</feature>
<organism evidence="2 3">
    <name type="scientific">Actinokineospora bangkokensis</name>
    <dbReference type="NCBI Taxonomy" id="1193682"/>
    <lineage>
        <taxon>Bacteria</taxon>
        <taxon>Bacillati</taxon>
        <taxon>Actinomycetota</taxon>
        <taxon>Actinomycetes</taxon>
        <taxon>Pseudonocardiales</taxon>
        <taxon>Pseudonocardiaceae</taxon>
        <taxon>Actinokineospora</taxon>
    </lineage>
</organism>
<evidence type="ECO:0000256" key="1">
    <source>
        <dbReference type="SAM" id="MobiDB-lite"/>
    </source>
</evidence>
<reference evidence="2 3" key="1">
    <citation type="submission" date="2016-10" db="EMBL/GenBank/DDBJ databases">
        <title>The Draft Genome Sequence of Actinokineospora bangkokensis 44EHWT reveals the biosynthetic pathway of antifungal compounds Thailandins with unusual extender unit butylmalonyl-CoA.</title>
        <authorList>
            <person name="Greule A."/>
            <person name="Intra B."/>
            <person name="Flemming S."/>
            <person name="Rommel M.G."/>
            <person name="Panbangred W."/>
            <person name="Bechthold A."/>
        </authorList>
    </citation>
    <scope>NUCLEOTIDE SEQUENCE [LARGE SCALE GENOMIC DNA]</scope>
    <source>
        <strain evidence="2 3">44EHW</strain>
    </source>
</reference>
<gene>
    <name evidence="2" type="ORF">BJP25_27085</name>
</gene>
<evidence type="ECO:0000313" key="3">
    <source>
        <dbReference type="Proteomes" id="UP000186040"/>
    </source>
</evidence>
<dbReference type="Proteomes" id="UP000186040">
    <property type="component" value="Unassembled WGS sequence"/>
</dbReference>
<keyword evidence="3" id="KW-1185">Reference proteome</keyword>
<dbReference type="STRING" id="1193682.BJP25_27085"/>
<proteinExistence type="predicted"/>
<dbReference type="EMBL" id="MKQR01000025">
    <property type="protein sequence ID" value="OLR91332.1"/>
    <property type="molecule type" value="Genomic_DNA"/>
</dbReference>
<comment type="caution">
    <text evidence="2">The sequence shown here is derived from an EMBL/GenBank/DDBJ whole genome shotgun (WGS) entry which is preliminary data.</text>
</comment>
<dbReference type="AlphaFoldDB" id="A0A1Q9LH13"/>
<protein>
    <recommendedName>
        <fullName evidence="4">Limonene hydroxylase</fullName>
    </recommendedName>
</protein>
<evidence type="ECO:0000313" key="2">
    <source>
        <dbReference type="EMBL" id="OLR91332.1"/>
    </source>
</evidence>